<dbReference type="SUPFAM" id="SSF55961">
    <property type="entry name" value="Bet v1-like"/>
    <property type="match status" value="1"/>
</dbReference>
<organism evidence="3">
    <name type="scientific">Dyadobacter sp. 676</name>
    <dbReference type="NCBI Taxonomy" id="3088362"/>
    <lineage>
        <taxon>Bacteria</taxon>
        <taxon>Pseudomonadati</taxon>
        <taxon>Bacteroidota</taxon>
        <taxon>Cytophagia</taxon>
        <taxon>Cytophagales</taxon>
        <taxon>Spirosomataceae</taxon>
        <taxon>Dyadobacter</taxon>
    </lineage>
</organism>
<dbReference type="RefSeq" id="WP_353719193.1">
    <property type="nucleotide sequence ID" value="NZ_CP159289.1"/>
</dbReference>
<evidence type="ECO:0000313" key="3">
    <source>
        <dbReference type="EMBL" id="XCH23869.1"/>
    </source>
</evidence>
<feature type="domain" description="Activator of Hsp90 ATPase homologue 1/2-like C-terminal" evidence="2">
    <location>
        <begin position="27"/>
        <end position="142"/>
    </location>
</feature>
<dbReference type="AlphaFoldDB" id="A0AAU8FIU5"/>
<evidence type="ECO:0000259" key="2">
    <source>
        <dbReference type="Pfam" id="PF08327"/>
    </source>
</evidence>
<gene>
    <name evidence="3" type="ORF">ABV298_26720</name>
</gene>
<dbReference type="EMBL" id="CP159289">
    <property type="protein sequence ID" value="XCH23869.1"/>
    <property type="molecule type" value="Genomic_DNA"/>
</dbReference>
<dbReference type="Gene3D" id="3.30.530.20">
    <property type="match status" value="1"/>
</dbReference>
<dbReference type="CDD" id="cd08899">
    <property type="entry name" value="SRPBCC_CalC_Aha1-like_6"/>
    <property type="match status" value="1"/>
</dbReference>
<reference evidence="3" key="1">
    <citation type="submission" date="2024-06" db="EMBL/GenBank/DDBJ databases">
        <title>Sequencing and assembly of the genome of Dyadobacter sp. strain 676, a symbiont of Cyamopsis tetragonoloba.</title>
        <authorList>
            <person name="Guro P."/>
            <person name="Sazanova A."/>
            <person name="Kuznetsova I."/>
            <person name="Belimov A."/>
            <person name="Safronova V."/>
        </authorList>
    </citation>
    <scope>NUCLEOTIDE SEQUENCE</scope>
    <source>
        <strain evidence="3">676</strain>
    </source>
</reference>
<sequence length="176" mass="19966">MTKTTQHGRLGKDELGYHIVFERLLKHSAAKVWDALINPEKLAVWFMKTELDPVPGGRMTMHFGDAENTLSYGRIVRIEPEKYLEYVWENEDGPDELAVWELFPGGGEQTLLRFTYSRVSETYAVSVSAGWHQMLDLLADILDEKVEPAVQLHDGVQSEAGKTLEKHYKAAFDALS</sequence>
<proteinExistence type="inferred from homology"/>
<evidence type="ECO:0000256" key="1">
    <source>
        <dbReference type="ARBA" id="ARBA00006817"/>
    </source>
</evidence>
<dbReference type="Pfam" id="PF08327">
    <property type="entry name" value="AHSA1"/>
    <property type="match status" value="1"/>
</dbReference>
<name>A0AAU8FIU5_9BACT</name>
<dbReference type="InterPro" id="IPR013538">
    <property type="entry name" value="ASHA1/2-like_C"/>
</dbReference>
<accession>A0AAU8FIU5</accession>
<dbReference type="InterPro" id="IPR023393">
    <property type="entry name" value="START-like_dom_sf"/>
</dbReference>
<protein>
    <submittedName>
        <fullName evidence="3">SRPBCC family protein</fullName>
    </submittedName>
</protein>
<comment type="similarity">
    <text evidence="1">Belongs to the AHA1 family.</text>
</comment>